<dbReference type="PANTHER" id="PTHR43705">
    <property type="entry name" value="HYDROXYACYLGLUTATHIONE HYDROLASE"/>
    <property type="match status" value="1"/>
</dbReference>
<protein>
    <recommendedName>
        <fullName evidence="7">Hydroxyacylglutathione hydrolase</fullName>
        <ecNumber evidence="7">3.1.2.6</ecNumber>
    </recommendedName>
    <alternativeName>
        <fullName evidence="7">Glyoxalase II</fullName>
        <shortName evidence="7">Glx II</shortName>
    </alternativeName>
</protein>
<dbReference type="Pfam" id="PF00753">
    <property type="entry name" value="Lactamase_B"/>
    <property type="match status" value="1"/>
</dbReference>
<evidence type="ECO:0000256" key="6">
    <source>
        <dbReference type="ARBA" id="ARBA00022833"/>
    </source>
</evidence>
<feature type="binding site" evidence="7">
    <location>
        <position position="73"/>
    </location>
    <ligand>
        <name>Zn(2+)</name>
        <dbReference type="ChEBI" id="CHEBI:29105"/>
        <label>2</label>
    </ligand>
</feature>
<dbReference type="InterPro" id="IPR032282">
    <property type="entry name" value="HAGH_C"/>
</dbReference>
<reference evidence="9 10" key="1">
    <citation type="submission" date="2017-02" db="EMBL/GenBank/DDBJ databases">
        <title>Whole genome sequencing of Metallibacterium scheffleri DSM 24874 (T).</title>
        <authorList>
            <person name="Kumar S."/>
            <person name="Patil P."/>
            <person name="Patil P.B."/>
        </authorList>
    </citation>
    <scope>NUCLEOTIDE SEQUENCE [LARGE SCALE GENOMIC DNA]</scope>
    <source>
        <strain evidence="9 10">DSM 24874</strain>
    </source>
</reference>
<dbReference type="CDD" id="cd07723">
    <property type="entry name" value="hydroxyacylglutathione_hydrolase_MBL-fold"/>
    <property type="match status" value="1"/>
</dbReference>
<feature type="binding site" evidence="7">
    <location>
        <position position="71"/>
    </location>
    <ligand>
        <name>Zn(2+)</name>
        <dbReference type="ChEBI" id="CHEBI:29105"/>
        <label>1</label>
    </ligand>
</feature>
<evidence type="ECO:0000313" key="9">
    <source>
        <dbReference type="EMBL" id="THD08802.1"/>
    </source>
</evidence>
<dbReference type="STRING" id="993689.GCA_002077135_02467"/>
<evidence type="ECO:0000256" key="2">
    <source>
        <dbReference type="ARBA" id="ARBA00004963"/>
    </source>
</evidence>
<dbReference type="PANTHER" id="PTHR43705:SF1">
    <property type="entry name" value="HYDROXYACYLGLUTATHIONE HYDROLASE GLOB"/>
    <property type="match status" value="1"/>
</dbReference>
<dbReference type="Gene3D" id="3.60.15.10">
    <property type="entry name" value="Ribonuclease Z/Hydroxyacylglutathione hydrolase-like"/>
    <property type="match status" value="1"/>
</dbReference>
<comment type="catalytic activity">
    <reaction evidence="1 7">
        <text>an S-(2-hydroxyacyl)glutathione + H2O = a 2-hydroxy carboxylate + glutathione + H(+)</text>
        <dbReference type="Rhea" id="RHEA:21864"/>
        <dbReference type="ChEBI" id="CHEBI:15377"/>
        <dbReference type="ChEBI" id="CHEBI:15378"/>
        <dbReference type="ChEBI" id="CHEBI:57925"/>
        <dbReference type="ChEBI" id="CHEBI:58896"/>
        <dbReference type="ChEBI" id="CHEBI:71261"/>
        <dbReference type="EC" id="3.1.2.6"/>
    </reaction>
</comment>
<evidence type="ECO:0000256" key="3">
    <source>
        <dbReference type="ARBA" id="ARBA00006759"/>
    </source>
</evidence>
<gene>
    <name evidence="7" type="primary">gloB</name>
    <name evidence="9" type="ORF">B1806_12585</name>
</gene>
<feature type="binding site" evidence="7">
    <location>
        <position position="69"/>
    </location>
    <ligand>
        <name>Zn(2+)</name>
        <dbReference type="ChEBI" id="CHEBI:29105"/>
        <label>1</label>
    </ligand>
</feature>
<sequence>MARPDRPRRSHRGPCPVQLRAIPAFADNYIWMLSDDLGNALVVDPGVAGPVEAALQAHELRLRTILITHHHADHIGGLQALAAHHHPAVYMADDARIGGDGQRVHHGETLTLAAPALRAVVLALPGHTRNHVAYHLAPWLFCGDALFSLGCGRLFEGTPADLLLSMQRIAALPPDTLVCAAHEYTLANATFALSVEPDNDALRARREHVQSLRARDLPSLPVALAEERASNPFLRWDAPTVRAWCAAHGAATASPAACLGALRAGKDAFRA</sequence>
<evidence type="ECO:0000259" key="8">
    <source>
        <dbReference type="SMART" id="SM00849"/>
    </source>
</evidence>
<evidence type="ECO:0000256" key="4">
    <source>
        <dbReference type="ARBA" id="ARBA00022723"/>
    </source>
</evidence>
<comment type="pathway">
    <text evidence="2 7">Secondary metabolite metabolism; methylglyoxal degradation; (R)-lactate from methylglyoxal: step 2/2.</text>
</comment>
<dbReference type="AlphaFoldDB" id="A0A4S3KJ60"/>
<evidence type="ECO:0000256" key="1">
    <source>
        <dbReference type="ARBA" id="ARBA00001623"/>
    </source>
</evidence>
<dbReference type="UniPathway" id="UPA00619">
    <property type="reaction ID" value="UER00676"/>
</dbReference>
<dbReference type="HAMAP" id="MF_01374">
    <property type="entry name" value="Glyoxalase_2"/>
    <property type="match status" value="1"/>
</dbReference>
<accession>A0A4S3KJ60</accession>
<dbReference type="Proteomes" id="UP000307749">
    <property type="component" value="Unassembled WGS sequence"/>
</dbReference>
<dbReference type="Pfam" id="PF16123">
    <property type="entry name" value="HAGH_C"/>
    <property type="match status" value="1"/>
</dbReference>
<dbReference type="SUPFAM" id="SSF56281">
    <property type="entry name" value="Metallo-hydrolase/oxidoreductase"/>
    <property type="match status" value="1"/>
</dbReference>
<evidence type="ECO:0000256" key="7">
    <source>
        <dbReference type="HAMAP-Rule" id="MF_01374"/>
    </source>
</evidence>
<organism evidence="9 10">
    <name type="scientific">Metallibacterium scheffleri</name>
    <dbReference type="NCBI Taxonomy" id="993689"/>
    <lineage>
        <taxon>Bacteria</taxon>
        <taxon>Pseudomonadati</taxon>
        <taxon>Pseudomonadota</taxon>
        <taxon>Gammaproteobacteria</taxon>
        <taxon>Lysobacterales</taxon>
        <taxon>Rhodanobacteraceae</taxon>
        <taxon>Metallibacterium</taxon>
    </lineage>
</organism>
<dbReference type="RefSeq" id="WP_081129958.1">
    <property type="nucleotide sequence ID" value="NZ_LDOS01000002.1"/>
</dbReference>
<dbReference type="SMART" id="SM00849">
    <property type="entry name" value="Lactamase_B"/>
    <property type="match status" value="1"/>
</dbReference>
<dbReference type="InterPro" id="IPR036866">
    <property type="entry name" value="RibonucZ/Hydroxyglut_hydro"/>
</dbReference>
<evidence type="ECO:0000313" key="10">
    <source>
        <dbReference type="Proteomes" id="UP000307749"/>
    </source>
</evidence>
<dbReference type="InterPro" id="IPR035680">
    <property type="entry name" value="Clx_II_MBL"/>
</dbReference>
<dbReference type="PIRSF" id="PIRSF005457">
    <property type="entry name" value="Glx"/>
    <property type="match status" value="1"/>
</dbReference>
<comment type="caution">
    <text evidence="9">The sequence shown here is derived from an EMBL/GenBank/DDBJ whole genome shotgun (WGS) entry which is preliminary data.</text>
</comment>
<dbReference type="InterPro" id="IPR001279">
    <property type="entry name" value="Metallo-B-lactamas"/>
</dbReference>
<keyword evidence="6 7" id="KW-0862">Zinc</keyword>
<feature type="binding site" evidence="7">
    <location>
        <position position="144"/>
    </location>
    <ligand>
        <name>Zn(2+)</name>
        <dbReference type="ChEBI" id="CHEBI:29105"/>
        <label>2</label>
    </ligand>
</feature>
<dbReference type="NCBIfam" id="TIGR03413">
    <property type="entry name" value="GSH_gloB"/>
    <property type="match status" value="1"/>
</dbReference>
<comment type="subunit">
    <text evidence="7">Monomer.</text>
</comment>
<dbReference type="InterPro" id="IPR050110">
    <property type="entry name" value="Glyoxalase_II_hydrolase"/>
</dbReference>
<comment type="similarity">
    <text evidence="3 7">Belongs to the metallo-beta-lactamase superfamily. Glyoxalase II family.</text>
</comment>
<dbReference type="GO" id="GO:0004416">
    <property type="term" value="F:hydroxyacylglutathione hydrolase activity"/>
    <property type="evidence" value="ECO:0007669"/>
    <property type="project" value="UniProtKB-UniRule"/>
</dbReference>
<feature type="binding site" evidence="7">
    <location>
        <position position="127"/>
    </location>
    <ligand>
        <name>Zn(2+)</name>
        <dbReference type="ChEBI" id="CHEBI:29105"/>
        <label>1</label>
    </ligand>
</feature>
<comment type="function">
    <text evidence="7">Thiolesterase that catalyzes the hydrolysis of S-D-lactoyl-glutathione to form glutathione and D-lactic acid.</text>
</comment>
<keyword evidence="5 7" id="KW-0378">Hydrolase</keyword>
<feature type="binding site" evidence="7">
    <location>
        <position position="144"/>
    </location>
    <ligand>
        <name>Zn(2+)</name>
        <dbReference type="ChEBI" id="CHEBI:29105"/>
        <label>1</label>
    </ligand>
</feature>
<keyword evidence="10" id="KW-1185">Reference proteome</keyword>
<feature type="binding site" evidence="7">
    <location>
        <position position="74"/>
    </location>
    <ligand>
        <name>Zn(2+)</name>
        <dbReference type="ChEBI" id="CHEBI:29105"/>
        <label>2</label>
    </ligand>
</feature>
<comment type="cofactor">
    <cofactor evidence="7">
        <name>Zn(2+)</name>
        <dbReference type="ChEBI" id="CHEBI:29105"/>
    </cofactor>
    <text evidence="7">Binds 2 Zn(2+) ions per subunit.</text>
</comment>
<dbReference type="GO" id="GO:0019243">
    <property type="term" value="P:methylglyoxal catabolic process to D-lactate via S-lactoyl-glutathione"/>
    <property type="evidence" value="ECO:0007669"/>
    <property type="project" value="UniProtKB-UniRule"/>
</dbReference>
<evidence type="ECO:0000256" key="5">
    <source>
        <dbReference type="ARBA" id="ARBA00022801"/>
    </source>
</evidence>
<dbReference type="InterPro" id="IPR017782">
    <property type="entry name" value="Hydroxyacylglutathione_Hdrlase"/>
</dbReference>
<dbReference type="GO" id="GO:0046872">
    <property type="term" value="F:metal ion binding"/>
    <property type="evidence" value="ECO:0007669"/>
    <property type="project" value="UniProtKB-KW"/>
</dbReference>
<keyword evidence="4 7" id="KW-0479">Metal-binding</keyword>
<feature type="binding site" evidence="7">
    <location>
        <position position="182"/>
    </location>
    <ligand>
        <name>Zn(2+)</name>
        <dbReference type="ChEBI" id="CHEBI:29105"/>
        <label>2</label>
    </ligand>
</feature>
<dbReference type="EC" id="3.1.2.6" evidence="7"/>
<name>A0A4S3KJ60_9GAMM</name>
<dbReference type="EMBL" id="MWQO01000045">
    <property type="protein sequence ID" value="THD08802.1"/>
    <property type="molecule type" value="Genomic_DNA"/>
</dbReference>
<proteinExistence type="inferred from homology"/>
<feature type="domain" description="Metallo-beta-lactamase" evidence="8">
    <location>
        <begin position="27"/>
        <end position="182"/>
    </location>
</feature>